<comment type="caution">
    <text evidence="4">The sequence shown here is derived from an EMBL/GenBank/DDBJ whole genome shotgun (WGS) entry which is preliminary data.</text>
</comment>
<sequence>MSKDEQYVKSMIEQYKKQQLDQQINKQKNKQMTHPSTPSLPSSPMIIQTPRYIPQLMDQPVNLDDIQRIHHQNNRVKTSIDHRTTEINAMSGLNQKSSTPRRALDDSVSDNYSQRQAKRSRAHINTPPQNRIAASPIPVPPVQSKHLPINHLQRAVSNNLPCFYISFEINSTTTNGMIPTITQTANWIRQLVNEQSNESLDKFSVFIPAGNNRYKVGVGSKNEFLLLWNCKWPEKMGNIKVEISRPRSLPDCCALVVRYVPTDLSISFIYQEISKTIRSAVSISKINYHRPRSTNDYRFCVVDRKEFDEIIAIGRIAIGHSLLPITPFITGLKMTYCANCWKIGHLKSECKESPRCRKCLDKWDRAHQCNKPLTCAQCQDAHGSLSGECQTIKNYRQTLKIEVNKAMQEGRIQPIGYDKTTKIDRKEGDTFKPNNNKVIQNNAWNQPHQPFNIQNTDQNTQINEVTGKINAILDINHRLESKMDNHSIQNASIEKKVQLNKEFLLSLANIVHQLISAGLEKKNKHLLQNLTRQIEQLKIDLTDKYNETVTIQQSADIGTPASPVLKMDISNKQSTTTTLSTSTTETVKNNVNKSSNGDNNGELDPILSSNNGQ</sequence>
<feature type="compositionally biased region" description="Polar residues" evidence="2">
    <location>
        <begin position="86"/>
        <end position="100"/>
    </location>
</feature>
<feature type="region of interest" description="Disordered" evidence="2">
    <location>
        <begin position="573"/>
        <end position="613"/>
    </location>
</feature>
<dbReference type="EMBL" id="CAJOBJ010008951">
    <property type="protein sequence ID" value="CAF4125598.1"/>
    <property type="molecule type" value="Genomic_DNA"/>
</dbReference>
<dbReference type="EMBL" id="CAJOBH010136027">
    <property type="protein sequence ID" value="CAF4782032.1"/>
    <property type="molecule type" value="Genomic_DNA"/>
</dbReference>
<feature type="region of interest" description="Disordered" evidence="2">
    <location>
        <begin position="77"/>
        <end position="136"/>
    </location>
</feature>
<feature type="coiled-coil region" evidence="1">
    <location>
        <begin position="520"/>
        <end position="547"/>
    </location>
</feature>
<reference evidence="4" key="1">
    <citation type="submission" date="2021-02" db="EMBL/GenBank/DDBJ databases">
        <authorList>
            <person name="Nowell W R."/>
        </authorList>
    </citation>
    <scope>NUCLEOTIDE SEQUENCE</scope>
</reference>
<gene>
    <name evidence="6" type="ORF">BYL167_LOCUS47352</name>
    <name evidence="3" type="ORF">CJN711_LOCUS2714</name>
    <name evidence="5" type="ORF">GIL414_LOCUS18267</name>
    <name evidence="4" type="ORF">KQP761_LOCUS1226</name>
</gene>
<name>A0A814YEL9_9BILA</name>
<proteinExistence type="predicted"/>
<evidence type="ECO:0000313" key="3">
    <source>
        <dbReference type="EMBL" id="CAF1008470.1"/>
    </source>
</evidence>
<evidence type="ECO:0000313" key="4">
    <source>
        <dbReference type="EMBL" id="CAF1229522.1"/>
    </source>
</evidence>
<feature type="compositionally biased region" description="Low complexity" evidence="2">
    <location>
        <begin position="35"/>
        <end position="44"/>
    </location>
</feature>
<feature type="compositionally biased region" description="Low complexity" evidence="2">
    <location>
        <begin position="574"/>
        <end position="600"/>
    </location>
</feature>
<evidence type="ECO:0000256" key="1">
    <source>
        <dbReference type="SAM" id="Coils"/>
    </source>
</evidence>
<dbReference type="OrthoDB" id="6931295at2759"/>
<evidence type="ECO:0000256" key="2">
    <source>
        <dbReference type="SAM" id="MobiDB-lite"/>
    </source>
</evidence>
<dbReference type="EMBL" id="CAJNOW010000078">
    <property type="protein sequence ID" value="CAF1229522.1"/>
    <property type="molecule type" value="Genomic_DNA"/>
</dbReference>
<dbReference type="Proteomes" id="UP000663855">
    <property type="component" value="Unassembled WGS sequence"/>
</dbReference>
<dbReference type="EMBL" id="CAJNOV010000167">
    <property type="protein sequence ID" value="CAF1008470.1"/>
    <property type="molecule type" value="Genomic_DNA"/>
</dbReference>
<dbReference type="Proteomes" id="UP000681720">
    <property type="component" value="Unassembled WGS sequence"/>
</dbReference>
<accession>A0A814YEL9</accession>
<organism evidence="4 7">
    <name type="scientific">Rotaria magnacalcarata</name>
    <dbReference type="NCBI Taxonomy" id="392030"/>
    <lineage>
        <taxon>Eukaryota</taxon>
        <taxon>Metazoa</taxon>
        <taxon>Spiralia</taxon>
        <taxon>Gnathifera</taxon>
        <taxon>Rotifera</taxon>
        <taxon>Eurotatoria</taxon>
        <taxon>Bdelloidea</taxon>
        <taxon>Philodinida</taxon>
        <taxon>Philodinidae</taxon>
        <taxon>Rotaria</taxon>
    </lineage>
</organism>
<evidence type="ECO:0000313" key="7">
    <source>
        <dbReference type="Proteomes" id="UP000663834"/>
    </source>
</evidence>
<dbReference type="AlphaFoldDB" id="A0A814YEL9"/>
<protein>
    <recommendedName>
        <fullName evidence="8">Gag-like protein</fullName>
    </recommendedName>
</protein>
<keyword evidence="1" id="KW-0175">Coiled coil</keyword>
<evidence type="ECO:0008006" key="8">
    <source>
        <dbReference type="Google" id="ProtNLM"/>
    </source>
</evidence>
<evidence type="ECO:0000313" key="5">
    <source>
        <dbReference type="EMBL" id="CAF4125598.1"/>
    </source>
</evidence>
<dbReference type="Proteomes" id="UP000663834">
    <property type="component" value="Unassembled WGS sequence"/>
</dbReference>
<feature type="compositionally biased region" description="Polar residues" evidence="2">
    <location>
        <begin position="20"/>
        <end position="34"/>
    </location>
</feature>
<feature type="region of interest" description="Disordered" evidence="2">
    <location>
        <begin position="20"/>
        <end position="45"/>
    </location>
</feature>
<evidence type="ECO:0000313" key="6">
    <source>
        <dbReference type="EMBL" id="CAF4782032.1"/>
    </source>
</evidence>
<dbReference type="Proteomes" id="UP000681967">
    <property type="component" value="Unassembled WGS sequence"/>
</dbReference>